<dbReference type="EMBL" id="BQKE01000001">
    <property type="protein sequence ID" value="GJM61476.1"/>
    <property type="molecule type" value="Genomic_DNA"/>
</dbReference>
<reference evidence="1 2" key="1">
    <citation type="submission" date="2021-12" db="EMBL/GenBank/DDBJ databases">
        <title>Genome sequencing of bacteria with rrn-lacking chromosome and rrn-plasmid.</title>
        <authorList>
            <person name="Anda M."/>
            <person name="Iwasaki W."/>
        </authorList>
    </citation>
    <scope>NUCLEOTIDE SEQUENCE [LARGE SCALE GENOMIC DNA]</scope>
    <source>
        <strain evidence="1 2">NBRC 15940</strain>
    </source>
</reference>
<evidence type="ECO:0000313" key="2">
    <source>
        <dbReference type="Proteomes" id="UP001310022"/>
    </source>
</evidence>
<evidence type="ECO:0000313" key="1">
    <source>
        <dbReference type="EMBL" id="GJM61476.1"/>
    </source>
</evidence>
<accession>A0AAN4VWU2</accession>
<comment type="caution">
    <text evidence="1">The sequence shown here is derived from an EMBL/GenBank/DDBJ whole genome shotgun (WGS) entry which is preliminary data.</text>
</comment>
<sequence>MGSYDSLKPGYSCLNLPLAARRENKGICYIEFFTSTRMSEEQASFAKFGLLQKHKNNQTTGQPYG</sequence>
<keyword evidence="2" id="KW-1185">Reference proteome</keyword>
<dbReference type="AlphaFoldDB" id="A0AAN4VWU2"/>
<name>A0AAN4VWU2_9BACT</name>
<protein>
    <submittedName>
        <fullName evidence="1">Uncharacterized protein</fullName>
    </submittedName>
</protein>
<gene>
    <name evidence="1" type="ORF">PEDI_20280</name>
</gene>
<proteinExistence type="predicted"/>
<dbReference type="Proteomes" id="UP001310022">
    <property type="component" value="Unassembled WGS sequence"/>
</dbReference>
<organism evidence="1 2">
    <name type="scientific">Persicobacter diffluens</name>
    <dbReference type="NCBI Taxonomy" id="981"/>
    <lineage>
        <taxon>Bacteria</taxon>
        <taxon>Pseudomonadati</taxon>
        <taxon>Bacteroidota</taxon>
        <taxon>Cytophagia</taxon>
        <taxon>Cytophagales</taxon>
        <taxon>Persicobacteraceae</taxon>
        <taxon>Persicobacter</taxon>
    </lineage>
</organism>